<proteinExistence type="predicted"/>
<dbReference type="Gene3D" id="1.20.120.520">
    <property type="entry name" value="nmb1532 protein domain like"/>
    <property type="match status" value="1"/>
</dbReference>
<feature type="domain" description="Hemerythrin-like" evidence="1">
    <location>
        <begin position="83"/>
        <end position="198"/>
    </location>
</feature>
<gene>
    <name evidence="2" type="ORF">PSALAMII_LOCUS1591</name>
</gene>
<sequence>MMAAEITTEYSSHQDAPWYNVSTTNPSSTSMLRILTIRLQITPKPHLMAMKKEQPLFCGNIEPQERTFKSTASTPSFHTRILPTIKHDHQELVYHSQKIFTSTNPDEQTRYQNQFTWELARHLIGEELVVYPAIIASLSDGQEAADRNRLEHQGIKEKLKIFQDLASTDPRFVPTLRGLMDDFGIHARHEEDVELPRLESMLSKDESVEMTKSLDRTKVFVPSRSHPHSPVKPPFESVAGLITAPIDSVADLFRKWPDGKKG</sequence>
<dbReference type="InterPro" id="IPR012312">
    <property type="entry name" value="Hemerythrin-like"/>
</dbReference>
<organism evidence="2 3">
    <name type="scientific">Penicillium salamii</name>
    <dbReference type="NCBI Taxonomy" id="1612424"/>
    <lineage>
        <taxon>Eukaryota</taxon>
        <taxon>Fungi</taxon>
        <taxon>Dikarya</taxon>
        <taxon>Ascomycota</taxon>
        <taxon>Pezizomycotina</taxon>
        <taxon>Eurotiomycetes</taxon>
        <taxon>Eurotiomycetidae</taxon>
        <taxon>Eurotiales</taxon>
        <taxon>Aspergillaceae</taxon>
        <taxon>Penicillium</taxon>
    </lineage>
</organism>
<protein>
    <recommendedName>
        <fullName evidence="1">Hemerythrin-like domain-containing protein</fullName>
    </recommendedName>
</protein>
<dbReference type="EMBL" id="CAJVPA010000066">
    <property type="protein sequence ID" value="CAG8286917.1"/>
    <property type="molecule type" value="Genomic_DNA"/>
</dbReference>
<accession>A0A9W4IJ99</accession>
<dbReference type="Proteomes" id="UP001152646">
    <property type="component" value="Unassembled WGS sequence"/>
</dbReference>
<dbReference type="OrthoDB" id="9983919at2759"/>
<comment type="caution">
    <text evidence="2">The sequence shown here is derived from an EMBL/GenBank/DDBJ whole genome shotgun (WGS) entry which is preliminary data.</text>
</comment>
<reference evidence="2" key="1">
    <citation type="submission" date="2021-07" db="EMBL/GenBank/DDBJ databases">
        <authorList>
            <person name="Branca A.L. A."/>
        </authorList>
    </citation>
    <scope>NUCLEOTIDE SEQUENCE</scope>
</reference>
<dbReference type="AlphaFoldDB" id="A0A9W4IJ99"/>
<evidence type="ECO:0000259" key="1">
    <source>
        <dbReference type="Pfam" id="PF01814"/>
    </source>
</evidence>
<dbReference type="PANTHER" id="PTHR35585:SF3">
    <property type="entry name" value="HEMERYTHRIN-LIKE DOMAIN-CONTAINING PROTEIN"/>
    <property type="match status" value="1"/>
</dbReference>
<evidence type="ECO:0000313" key="3">
    <source>
        <dbReference type="Proteomes" id="UP001152646"/>
    </source>
</evidence>
<dbReference type="PANTHER" id="PTHR35585">
    <property type="entry name" value="HHE DOMAIN PROTEIN (AFU_ORTHOLOGUE AFUA_4G00730)"/>
    <property type="match status" value="1"/>
</dbReference>
<evidence type="ECO:0000313" key="2">
    <source>
        <dbReference type="EMBL" id="CAG8286917.1"/>
    </source>
</evidence>
<name>A0A9W4IJ99_9EURO</name>
<dbReference type="Pfam" id="PF01814">
    <property type="entry name" value="Hemerythrin"/>
    <property type="match status" value="1"/>
</dbReference>